<dbReference type="InterPro" id="IPR005532">
    <property type="entry name" value="SUMF_dom"/>
</dbReference>
<feature type="compositionally biased region" description="Polar residues" evidence="1">
    <location>
        <begin position="51"/>
        <end position="64"/>
    </location>
</feature>
<accession>T1C9M9</accession>
<feature type="region of interest" description="Disordered" evidence="1">
    <location>
        <begin position="48"/>
        <end position="74"/>
    </location>
</feature>
<feature type="domain" description="Sulfatase-modifying factor enzyme-like" evidence="2">
    <location>
        <begin position="4"/>
        <end position="94"/>
    </location>
</feature>
<dbReference type="Pfam" id="PF03781">
    <property type="entry name" value="FGE-sulfatase"/>
    <property type="match status" value="1"/>
</dbReference>
<name>T1C9M9_9ZZZZ</name>
<dbReference type="PANTHER" id="PTHR23150:SF19">
    <property type="entry name" value="FORMYLGLYCINE-GENERATING ENZYME"/>
    <property type="match status" value="1"/>
</dbReference>
<evidence type="ECO:0000256" key="1">
    <source>
        <dbReference type="SAM" id="MobiDB-lite"/>
    </source>
</evidence>
<dbReference type="InterPro" id="IPR051043">
    <property type="entry name" value="Sulfatase_Mod_Factor_Kinase"/>
</dbReference>
<gene>
    <name evidence="3" type="ORF">B2A_02552</name>
</gene>
<evidence type="ECO:0000259" key="2">
    <source>
        <dbReference type="Pfam" id="PF03781"/>
    </source>
</evidence>
<sequence>YAGQLPITDIKVSAAKAYAHWLSSESGHAYSLPTDVEWLHAARAGVGWKQSPDSNCLPPSSDGNNGDGSPISALGRQPNPWGLVNMTGNVWEWVLLPNGGLGVRGGSYNSYWSDCTVNAFRSDSGAPQRDVGFRIFRALK</sequence>
<organism evidence="3">
    <name type="scientific">mine drainage metagenome</name>
    <dbReference type="NCBI Taxonomy" id="410659"/>
    <lineage>
        <taxon>unclassified sequences</taxon>
        <taxon>metagenomes</taxon>
        <taxon>ecological metagenomes</taxon>
    </lineage>
</organism>
<dbReference type="PANTHER" id="PTHR23150">
    <property type="entry name" value="SULFATASE MODIFYING FACTOR 1, 2"/>
    <property type="match status" value="1"/>
</dbReference>
<reference evidence="3" key="1">
    <citation type="submission" date="2013-08" db="EMBL/GenBank/DDBJ databases">
        <authorList>
            <person name="Mendez C."/>
            <person name="Richter M."/>
            <person name="Ferrer M."/>
            <person name="Sanchez J."/>
        </authorList>
    </citation>
    <scope>NUCLEOTIDE SEQUENCE</scope>
</reference>
<protein>
    <submittedName>
        <fullName evidence="3">Sulphatase-modifying factor domain protein</fullName>
    </submittedName>
</protein>
<dbReference type="EMBL" id="AUZZ01001740">
    <property type="protein sequence ID" value="EQD63055.1"/>
    <property type="molecule type" value="Genomic_DNA"/>
</dbReference>
<proteinExistence type="predicted"/>
<evidence type="ECO:0000313" key="3">
    <source>
        <dbReference type="EMBL" id="EQD63055.1"/>
    </source>
</evidence>
<comment type="caution">
    <text evidence="3">The sequence shown here is derived from an EMBL/GenBank/DDBJ whole genome shotgun (WGS) entry which is preliminary data.</text>
</comment>
<feature type="non-terminal residue" evidence="3">
    <location>
        <position position="1"/>
    </location>
</feature>
<dbReference type="Gene3D" id="3.90.1580.10">
    <property type="entry name" value="paralog of FGE (formylglycine-generating enzyme)"/>
    <property type="match status" value="1"/>
</dbReference>
<dbReference type="AlphaFoldDB" id="T1C9M9"/>
<dbReference type="InterPro" id="IPR016187">
    <property type="entry name" value="CTDL_fold"/>
</dbReference>
<dbReference type="SUPFAM" id="SSF56436">
    <property type="entry name" value="C-type lectin-like"/>
    <property type="match status" value="1"/>
</dbReference>
<dbReference type="InterPro" id="IPR042095">
    <property type="entry name" value="SUMF_sf"/>
</dbReference>
<dbReference type="GO" id="GO:0120147">
    <property type="term" value="F:formylglycine-generating oxidase activity"/>
    <property type="evidence" value="ECO:0007669"/>
    <property type="project" value="TreeGrafter"/>
</dbReference>
<reference evidence="3" key="2">
    <citation type="journal article" date="2014" name="ISME J.">
        <title>Microbial stratification in low pH oxic and suboxic macroscopic growths along an acid mine drainage.</title>
        <authorList>
            <person name="Mendez-Garcia C."/>
            <person name="Mesa V."/>
            <person name="Sprenger R.R."/>
            <person name="Richter M."/>
            <person name="Diez M.S."/>
            <person name="Solano J."/>
            <person name="Bargiela R."/>
            <person name="Golyshina O.V."/>
            <person name="Manteca A."/>
            <person name="Ramos J.L."/>
            <person name="Gallego J.R."/>
            <person name="Llorente I."/>
            <person name="Martins Dos Santos V.A."/>
            <person name="Jensen O.N."/>
            <person name="Pelaez A.I."/>
            <person name="Sanchez J."/>
            <person name="Ferrer M."/>
        </authorList>
    </citation>
    <scope>NUCLEOTIDE SEQUENCE</scope>
</reference>